<accession>A9U8D1</accession>
<dbReference type="AlphaFoldDB" id="A9U8D1"/>
<organism>
    <name type="scientific">Physcomitrium patens</name>
    <name type="common">Spreading-leaved earth moss</name>
    <name type="synonym">Physcomitrella patens</name>
    <dbReference type="NCBI Taxonomy" id="3218"/>
    <lineage>
        <taxon>Eukaryota</taxon>
        <taxon>Viridiplantae</taxon>
        <taxon>Streptophyta</taxon>
        <taxon>Embryophyta</taxon>
        <taxon>Bryophyta</taxon>
        <taxon>Bryophytina</taxon>
        <taxon>Bryopsida</taxon>
        <taxon>Funariidae</taxon>
        <taxon>Funariales</taxon>
        <taxon>Funariaceae</taxon>
        <taxon>Physcomitrium</taxon>
    </lineage>
</organism>
<protein>
    <submittedName>
        <fullName evidence="2">Predicted protein</fullName>
    </submittedName>
</protein>
<proteinExistence type="predicted"/>
<sequence length="322" mass="33511">PRAPAPSGPWWAPAGAACHRPGNRRPRPHRQARRRADRPAAQPACRGWRCWRPARGRGRRNPSWRGRLIRCSLGGGSLVLITVFGLEGLRIQALLAQPAHQHRHAAVRDEDTLGARGAYGVLQAGPVGMVGHDKAPVHATAPARAAQLHPAAGKGIGMAGKAAHPRRALRRRRRQHQGGLEQLCIHAGVGDAQRGRQVHARGAVHGIERLHRAMHDDGADAAVHPMQDALGLAEGIAQQHRGPALGGVGLPPGVDVGHELGLAGPAVDGQAEGGFGDEGVAAHGLEGGAGAIGLGLVVARGHPDLAAMLQPHLGGSEHMAGR</sequence>
<feature type="compositionally biased region" description="Low complexity" evidence="1">
    <location>
        <begin position="8"/>
        <end position="20"/>
    </location>
</feature>
<feature type="non-terminal residue" evidence="2">
    <location>
        <position position="1"/>
    </location>
</feature>
<evidence type="ECO:0000256" key="1">
    <source>
        <dbReference type="SAM" id="MobiDB-lite"/>
    </source>
</evidence>
<feature type="non-terminal residue" evidence="2">
    <location>
        <position position="322"/>
    </location>
</feature>
<gene>
    <name evidence="2" type="ORF">PHYPADRAFT_104343</name>
</gene>
<reference evidence="2" key="1">
    <citation type="journal article" date="2008" name="Science">
        <title>The Physcomitrella genome reveals evolutionary insights into the conquest of land by plants.</title>
        <authorList>
            <person name="Rensing S."/>
            <person name="Lang D."/>
            <person name="Zimmer A."/>
            <person name="Terry A."/>
            <person name="Salamov A."/>
            <person name="Shapiro H."/>
            <person name="Nishiyama T."/>
            <person name="Perroud P.-F."/>
            <person name="Lindquist E."/>
            <person name="Kamisugi Y."/>
            <person name="Tanahashi T."/>
            <person name="Sakakibara K."/>
            <person name="Fujita T."/>
            <person name="Oishi K."/>
            <person name="Shin-I T."/>
            <person name="Kuroki Y."/>
            <person name="Toyoda A."/>
            <person name="Suzuki Y."/>
            <person name="Hashimoto A."/>
            <person name="Yamaguchi K."/>
            <person name="Sugano A."/>
            <person name="Kohara Y."/>
            <person name="Fujiyama A."/>
            <person name="Anterola A."/>
            <person name="Aoki S."/>
            <person name="Ashton N."/>
            <person name="Barbazuk W.B."/>
            <person name="Barker E."/>
            <person name="Bennetzen J."/>
            <person name="Bezanilla M."/>
            <person name="Blankenship R."/>
            <person name="Cho S.H."/>
            <person name="Dutcher S."/>
            <person name="Estelle M."/>
            <person name="Fawcett J.A."/>
            <person name="Gundlach H."/>
            <person name="Hanada K."/>
            <person name="Heyl A."/>
            <person name="Hicks K.A."/>
            <person name="Hugh J."/>
            <person name="Lohr M."/>
            <person name="Mayer K."/>
            <person name="Melkozernov A."/>
            <person name="Murata T."/>
            <person name="Nelson D."/>
            <person name="Pils B."/>
            <person name="Prigge M."/>
            <person name="Reiss B."/>
            <person name="Renner T."/>
            <person name="Rombauts S."/>
            <person name="Rushton P."/>
            <person name="Sanderfoot A."/>
            <person name="Schween G."/>
            <person name="Shiu S.-H."/>
            <person name="Stueber K."/>
            <person name="Theodoulou F.L."/>
            <person name="Tu H."/>
            <person name="Van de Peer Y."/>
            <person name="Verrier P.J."/>
            <person name="Waters E."/>
            <person name="Wood A."/>
            <person name="Yang L."/>
            <person name="Cove D."/>
            <person name="Cuming A."/>
            <person name="Hasebe M."/>
            <person name="Lucas S."/>
            <person name="Mishler D.B."/>
            <person name="Reski R."/>
            <person name="Grigoriev I."/>
            <person name="Quatrano R.S."/>
            <person name="Boore J.L."/>
        </authorList>
    </citation>
    <scope>NUCLEOTIDE SEQUENCE [LARGE SCALE GENOMIC DNA]</scope>
</reference>
<evidence type="ECO:0000313" key="2">
    <source>
        <dbReference type="EMBL" id="EDQ48072.1"/>
    </source>
</evidence>
<feature type="region of interest" description="Disordered" evidence="1">
    <location>
        <begin position="1"/>
        <end position="41"/>
    </location>
</feature>
<name>A9U8D1_PHYPA</name>
<feature type="compositionally biased region" description="Basic residues" evidence="1">
    <location>
        <begin position="21"/>
        <end position="36"/>
    </location>
</feature>
<dbReference type="EMBL" id="DS546956">
    <property type="protein sequence ID" value="EDQ48072.1"/>
    <property type="molecule type" value="Genomic_DNA"/>
</dbReference>